<dbReference type="InterPro" id="IPR000086">
    <property type="entry name" value="NUDIX_hydrolase_dom"/>
</dbReference>
<dbReference type="GO" id="GO:0016462">
    <property type="term" value="F:pyrophosphatase activity"/>
    <property type="evidence" value="ECO:0007669"/>
    <property type="project" value="UniProtKB-ARBA"/>
</dbReference>
<keyword evidence="2 3" id="KW-0378">Hydrolase</keyword>
<dbReference type="GO" id="GO:0006753">
    <property type="term" value="P:nucleoside phosphate metabolic process"/>
    <property type="evidence" value="ECO:0007669"/>
    <property type="project" value="TreeGrafter"/>
</dbReference>
<dbReference type="InterPro" id="IPR020476">
    <property type="entry name" value="Nudix_hydrolase"/>
</dbReference>
<gene>
    <name evidence="5" type="ORF">UW63_C0017G0009</name>
</gene>
<evidence type="ECO:0000256" key="1">
    <source>
        <dbReference type="ARBA" id="ARBA00001946"/>
    </source>
</evidence>
<proteinExistence type="inferred from homology"/>
<feature type="domain" description="Nudix hydrolase" evidence="4">
    <location>
        <begin position="37"/>
        <end position="170"/>
    </location>
</feature>
<dbReference type="PROSITE" id="PS51462">
    <property type="entry name" value="NUDIX"/>
    <property type="match status" value="1"/>
</dbReference>
<dbReference type="SUPFAM" id="SSF55811">
    <property type="entry name" value="Nudix"/>
    <property type="match status" value="1"/>
</dbReference>
<dbReference type="CDD" id="cd03424">
    <property type="entry name" value="NUDIX_ADPRase_Nudt5_UGPPase_Nudt14"/>
    <property type="match status" value="1"/>
</dbReference>
<sequence>MLWQKHDEKLIRDGFRKILSKIFILPNGQKKDFEIKKEGDVVCVVPVTKKEKIILAKQFRPGLEKIFLELPGGGVEQDETPEMAVKRELLEETGYVGQVEFVCTIPICAYSTGRRHVFVATECEKVGEQKLDDSEFAEVVFMTLGDFRNHLREGQLTDVNVGYLGLDFLNLL</sequence>
<reference evidence="5 6" key="1">
    <citation type="journal article" date="2015" name="Nature">
        <title>rRNA introns, odd ribosomes, and small enigmatic genomes across a large radiation of phyla.</title>
        <authorList>
            <person name="Brown C.T."/>
            <person name="Hug L.A."/>
            <person name="Thomas B.C."/>
            <person name="Sharon I."/>
            <person name="Castelle C.J."/>
            <person name="Singh A."/>
            <person name="Wilkins M.J."/>
            <person name="Williams K.H."/>
            <person name="Banfield J.F."/>
        </authorList>
    </citation>
    <scope>NUCLEOTIDE SEQUENCE [LARGE SCALE GENOMIC DNA]</scope>
</reference>
<dbReference type="Pfam" id="PF00293">
    <property type="entry name" value="NUDIX"/>
    <property type="match status" value="1"/>
</dbReference>
<dbReference type="GO" id="GO:0019693">
    <property type="term" value="P:ribose phosphate metabolic process"/>
    <property type="evidence" value="ECO:0007669"/>
    <property type="project" value="TreeGrafter"/>
</dbReference>
<accession>A0A0G1MHD7</accession>
<dbReference type="InterPro" id="IPR020084">
    <property type="entry name" value="NUDIX_hydrolase_CS"/>
</dbReference>
<dbReference type="PRINTS" id="PR00502">
    <property type="entry name" value="NUDIXFAMILY"/>
</dbReference>
<evidence type="ECO:0000256" key="2">
    <source>
        <dbReference type="ARBA" id="ARBA00022801"/>
    </source>
</evidence>
<dbReference type="Proteomes" id="UP000034154">
    <property type="component" value="Unassembled WGS sequence"/>
</dbReference>
<dbReference type="PROSITE" id="PS00893">
    <property type="entry name" value="NUDIX_BOX"/>
    <property type="match status" value="1"/>
</dbReference>
<evidence type="ECO:0000313" key="5">
    <source>
        <dbReference type="EMBL" id="KKT71409.1"/>
    </source>
</evidence>
<dbReference type="EMBL" id="LCJB01000017">
    <property type="protein sequence ID" value="KKT71409.1"/>
    <property type="molecule type" value="Genomic_DNA"/>
</dbReference>
<name>A0A0G1MHD7_9BACT</name>
<organism evidence="5 6">
    <name type="scientific">Candidatus Uhrbacteria bacterium GW2011_GWF2_44_350</name>
    <dbReference type="NCBI Taxonomy" id="1619000"/>
    <lineage>
        <taxon>Bacteria</taxon>
        <taxon>Candidatus Uhriibacteriota</taxon>
    </lineage>
</organism>
<dbReference type="PANTHER" id="PTHR11839:SF18">
    <property type="entry name" value="NUDIX HYDROLASE DOMAIN-CONTAINING PROTEIN"/>
    <property type="match status" value="1"/>
</dbReference>
<comment type="caution">
    <text evidence="5">The sequence shown here is derived from an EMBL/GenBank/DDBJ whole genome shotgun (WGS) entry which is preliminary data.</text>
</comment>
<comment type="similarity">
    <text evidence="3">Belongs to the Nudix hydrolase family.</text>
</comment>
<evidence type="ECO:0000259" key="4">
    <source>
        <dbReference type="PROSITE" id="PS51462"/>
    </source>
</evidence>
<dbReference type="InterPro" id="IPR015797">
    <property type="entry name" value="NUDIX_hydrolase-like_dom_sf"/>
</dbReference>
<dbReference type="AlphaFoldDB" id="A0A0G1MHD7"/>
<comment type="cofactor">
    <cofactor evidence="1">
        <name>Mg(2+)</name>
        <dbReference type="ChEBI" id="CHEBI:18420"/>
    </cofactor>
</comment>
<dbReference type="PANTHER" id="PTHR11839">
    <property type="entry name" value="UDP/ADP-SUGAR PYROPHOSPHATASE"/>
    <property type="match status" value="1"/>
</dbReference>
<dbReference type="Gene3D" id="3.90.79.10">
    <property type="entry name" value="Nucleoside Triphosphate Pyrophosphohydrolase"/>
    <property type="match status" value="1"/>
</dbReference>
<evidence type="ECO:0000313" key="6">
    <source>
        <dbReference type="Proteomes" id="UP000034154"/>
    </source>
</evidence>
<evidence type="ECO:0000256" key="3">
    <source>
        <dbReference type="RuleBase" id="RU003476"/>
    </source>
</evidence>
<protein>
    <submittedName>
        <fullName evidence="5">NUDIX hydrolase</fullName>
    </submittedName>
</protein>